<proteinExistence type="inferred from homology"/>
<reference evidence="10" key="1">
    <citation type="submission" date="2017-12" db="EMBL/GenBank/DDBJ databases">
        <title>Whole genome sequencing of Acidipropionibacterium jensenii strains JS279 and JS280.</title>
        <authorList>
            <person name="Deptula P."/>
            <person name="Laine P."/>
            <person name="Smolander O.-P."/>
            <person name="Paulin L."/>
            <person name="Auvinen P."/>
            <person name="Varmanen P."/>
        </authorList>
    </citation>
    <scope>NUCLEOTIDE SEQUENCE [LARGE SCALE GENOMIC DNA]</scope>
    <source>
        <strain evidence="10">JS280</strain>
    </source>
</reference>
<dbReference type="PANTHER" id="PTHR30574">
    <property type="entry name" value="INNER MEMBRANE PROTEIN YEDE"/>
    <property type="match status" value="1"/>
</dbReference>
<protein>
    <submittedName>
        <fullName evidence="9">YeeE/YedE family protein</fullName>
    </submittedName>
</protein>
<accession>A0A3Q9UJW4</accession>
<evidence type="ECO:0000256" key="4">
    <source>
        <dbReference type="ARBA" id="ARBA00022519"/>
    </source>
</evidence>
<dbReference type="RefSeq" id="WP_097799674.1">
    <property type="nucleotide sequence ID" value="NZ_CP025570.1"/>
</dbReference>
<sequence>MAITGLLVGLIFGFALQRGRFCVTTAFRDVWQSRRATYFTAFVTVIAVQAVGVGILDATGVIHITHKALPWLAVSLGSLIFGVSMVLAAGCATGTWYRAGEGLVGSWIALVLYATSAAAMKYGPLEPLNQGLRSVTLPVTTIPASLHISSWIVIAVIVAGAGYLVYRELTTPRPKVATLPPTRTGLAHLLFEKSWHPLVTALVISAVAIVAYPLSFASGRQAGLGITTPSANLANWFVTGNPARIDWGVWLVLGILLGSAAAAWASGEFRIRVPDAGTAIRSAIGGIGLGVGASWAGGCTIGNSMVETAQLAWQGWLAFGFTFIGVGLAVRYLQPRAARSVPHTLTTVGAQTPTSVPVSL</sequence>
<keyword evidence="7" id="KW-0472">Membrane</keyword>
<evidence type="ECO:0000313" key="10">
    <source>
        <dbReference type="Proteomes" id="UP000285875"/>
    </source>
</evidence>
<evidence type="ECO:0000256" key="7">
    <source>
        <dbReference type="ARBA" id="ARBA00023136"/>
    </source>
</evidence>
<keyword evidence="3" id="KW-1003">Cell membrane</keyword>
<evidence type="ECO:0000256" key="3">
    <source>
        <dbReference type="ARBA" id="ARBA00022475"/>
    </source>
</evidence>
<dbReference type="EMBL" id="CP025570">
    <property type="protein sequence ID" value="AZZ40522.1"/>
    <property type="molecule type" value="Genomic_DNA"/>
</dbReference>
<dbReference type="AlphaFoldDB" id="A0A3Q9UJW4"/>
<comment type="subcellular location">
    <subcellularLocation>
        <location evidence="1">Cell inner membrane</location>
        <topology evidence="1">Multi-pass membrane protein</topology>
    </subcellularLocation>
</comment>
<keyword evidence="4" id="KW-0997">Cell inner membrane</keyword>
<name>A0A3Q9UJW4_9ACTN</name>
<keyword evidence="2" id="KW-0813">Transport</keyword>
<dbReference type="GO" id="GO:0005886">
    <property type="term" value="C:plasma membrane"/>
    <property type="evidence" value="ECO:0007669"/>
    <property type="project" value="UniProtKB-SubCell"/>
</dbReference>
<evidence type="ECO:0000256" key="2">
    <source>
        <dbReference type="ARBA" id="ARBA00022448"/>
    </source>
</evidence>
<comment type="similarity">
    <text evidence="8">Belongs to the TsuA/YedE (TC 9.B.102) family.</text>
</comment>
<dbReference type="Proteomes" id="UP000285875">
    <property type="component" value="Chromosome"/>
</dbReference>
<gene>
    <name evidence="9" type="ORF">C0Z10_13135</name>
</gene>
<organism evidence="9 10">
    <name type="scientific">Acidipropionibacterium jensenii</name>
    <dbReference type="NCBI Taxonomy" id="1749"/>
    <lineage>
        <taxon>Bacteria</taxon>
        <taxon>Bacillati</taxon>
        <taxon>Actinomycetota</taxon>
        <taxon>Actinomycetes</taxon>
        <taxon>Propionibacteriales</taxon>
        <taxon>Propionibacteriaceae</taxon>
        <taxon>Acidipropionibacterium</taxon>
    </lineage>
</organism>
<evidence type="ECO:0000256" key="1">
    <source>
        <dbReference type="ARBA" id="ARBA00004429"/>
    </source>
</evidence>
<keyword evidence="5" id="KW-0812">Transmembrane</keyword>
<evidence type="ECO:0000256" key="5">
    <source>
        <dbReference type="ARBA" id="ARBA00022692"/>
    </source>
</evidence>
<dbReference type="InterPro" id="IPR007272">
    <property type="entry name" value="Sulf_transp_TsuA/YedE"/>
</dbReference>
<keyword evidence="6" id="KW-1133">Transmembrane helix</keyword>
<dbReference type="KEGG" id="aji:C0Z10_13135"/>
<dbReference type="Pfam" id="PF04143">
    <property type="entry name" value="Sulf_transp"/>
    <property type="match status" value="1"/>
</dbReference>
<evidence type="ECO:0000256" key="8">
    <source>
        <dbReference type="ARBA" id="ARBA00035655"/>
    </source>
</evidence>
<evidence type="ECO:0000256" key="6">
    <source>
        <dbReference type="ARBA" id="ARBA00022989"/>
    </source>
</evidence>
<dbReference type="PANTHER" id="PTHR30574:SF1">
    <property type="entry name" value="SULPHUR TRANSPORT DOMAIN-CONTAINING PROTEIN"/>
    <property type="match status" value="1"/>
</dbReference>
<evidence type="ECO:0000313" key="9">
    <source>
        <dbReference type="EMBL" id="AZZ40522.1"/>
    </source>
</evidence>